<dbReference type="PATRIC" id="fig|451644.5.peg.2900"/>
<name>A0A0J8U8N1_9MYCO</name>
<gene>
    <name evidence="1" type="ORF">ACT17_14035</name>
</gene>
<proteinExistence type="predicted"/>
<dbReference type="RefSeq" id="WP_019343483.1">
    <property type="nucleotide sequence ID" value="NZ_AGSZ01000050.1"/>
</dbReference>
<evidence type="ECO:0000313" key="2">
    <source>
        <dbReference type="Proteomes" id="UP000037594"/>
    </source>
</evidence>
<accession>A0A0J8U8N1</accession>
<dbReference type="Proteomes" id="UP000037594">
    <property type="component" value="Unassembled WGS sequence"/>
</dbReference>
<dbReference type="AlphaFoldDB" id="A0A0J8U8N1"/>
<reference evidence="1 2" key="1">
    <citation type="submission" date="2015-06" db="EMBL/GenBank/DDBJ databases">
        <title>Genome sequence of Mycobacterium conceptionense strain MLE.</title>
        <authorList>
            <person name="Greninger A.L."/>
            <person name="Cunningham G."/>
            <person name="Chiu C.Y."/>
            <person name="Miller S."/>
        </authorList>
    </citation>
    <scope>NUCLEOTIDE SEQUENCE [LARGE SCALE GENOMIC DNA]</scope>
    <source>
        <strain evidence="1 2">MLE</strain>
    </source>
</reference>
<protein>
    <submittedName>
        <fullName evidence="1">Uncharacterized protein</fullName>
    </submittedName>
</protein>
<sequence>MSTSRLRILRPVLLGAAALSVVIAPTAVWGQVSPAPAGIQAEPCVNGVIPWNPYVVNCNLQPRPPRVRGSAPDAGAIIACRDRPGCLAWYINGPP</sequence>
<dbReference type="EMBL" id="LFOD01000011">
    <property type="protein sequence ID" value="KMV17761.1"/>
    <property type="molecule type" value="Genomic_DNA"/>
</dbReference>
<evidence type="ECO:0000313" key="1">
    <source>
        <dbReference type="EMBL" id="KMV17761.1"/>
    </source>
</evidence>
<organism evidence="1 2">
    <name type="scientific">Mycolicibacterium conceptionense</name>
    <dbReference type="NCBI Taxonomy" id="451644"/>
    <lineage>
        <taxon>Bacteria</taxon>
        <taxon>Bacillati</taxon>
        <taxon>Actinomycetota</taxon>
        <taxon>Actinomycetes</taxon>
        <taxon>Mycobacteriales</taxon>
        <taxon>Mycobacteriaceae</taxon>
        <taxon>Mycolicibacterium</taxon>
    </lineage>
</organism>
<comment type="caution">
    <text evidence="1">The sequence shown here is derived from an EMBL/GenBank/DDBJ whole genome shotgun (WGS) entry which is preliminary data.</text>
</comment>